<proteinExistence type="predicted"/>
<dbReference type="OrthoDB" id="2076832at2"/>
<feature type="transmembrane region" description="Helical" evidence="1">
    <location>
        <begin position="171"/>
        <end position="193"/>
    </location>
</feature>
<feature type="transmembrane region" description="Helical" evidence="1">
    <location>
        <begin position="644"/>
        <end position="670"/>
    </location>
</feature>
<dbReference type="PATRIC" id="fig|1423715.3.peg.2160"/>
<gene>
    <name evidence="2" type="ORF">FD25_GL002093</name>
</gene>
<dbReference type="RefSeq" id="WP_057800961.1">
    <property type="nucleotide sequence ID" value="NZ_AZDV01000004.1"/>
</dbReference>
<comment type="caution">
    <text evidence="2">The sequence shown here is derived from an EMBL/GenBank/DDBJ whole genome shotgun (WGS) entry which is preliminary data.</text>
</comment>
<name>A0A0R1LSU7_9LACO</name>
<keyword evidence="1" id="KW-0812">Transmembrane</keyword>
<reference evidence="2 3" key="1">
    <citation type="journal article" date="2015" name="Genome Announc.">
        <title>Expanding the biotechnology potential of lactobacilli through comparative genomics of 213 strains and associated genera.</title>
        <authorList>
            <person name="Sun Z."/>
            <person name="Harris H.M."/>
            <person name="McCann A."/>
            <person name="Guo C."/>
            <person name="Argimon S."/>
            <person name="Zhang W."/>
            <person name="Yang X."/>
            <person name="Jeffery I.B."/>
            <person name="Cooney J.C."/>
            <person name="Kagawa T.F."/>
            <person name="Liu W."/>
            <person name="Song Y."/>
            <person name="Salvetti E."/>
            <person name="Wrobel A."/>
            <person name="Rasinkangas P."/>
            <person name="Parkhill J."/>
            <person name="Rea M.C."/>
            <person name="O'Sullivan O."/>
            <person name="Ritari J."/>
            <person name="Douillard F.P."/>
            <person name="Paul Ross R."/>
            <person name="Yang R."/>
            <person name="Briner A.E."/>
            <person name="Felis G.E."/>
            <person name="de Vos W.M."/>
            <person name="Barrangou R."/>
            <person name="Klaenhammer T.R."/>
            <person name="Caufield P.W."/>
            <person name="Cui Y."/>
            <person name="Zhang H."/>
            <person name="O'Toole P.W."/>
        </authorList>
    </citation>
    <scope>NUCLEOTIDE SEQUENCE [LARGE SCALE GENOMIC DNA]</scope>
    <source>
        <strain evidence="2 3">DSM 19394</strain>
    </source>
</reference>
<feature type="transmembrane region" description="Helical" evidence="1">
    <location>
        <begin position="224"/>
        <end position="241"/>
    </location>
</feature>
<keyword evidence="1" id="KW-0472">Membrane</keyword>
<dbReference type="EMBL" id="AZDV01000004">
    <property type="protein sequence ID" value="KRK96292.1"/>
    <property type="molecule type" value="Genomic_DNA"/>
</dbReference>
<dbReference type="STRING" id="1423715.FD25_GL002093"/>
<dbReference type="AlphaFoldDB" id="A0A0R1LSU7"/>
<organism evidence="2 3">
    <name type="scientific">Levilactobacillus acidifarinae DSM 19394 = JCM 15949</name>
    <dbReference type="NCBI Taxonomy" id="1423715"/>
    <lineage>
        <taxon>Bacteria</taxon>
        <taxon>Bacillati</taxon>
        <taxon>Bacillota</taxon>
        <taxon>Bacilli</taxon>
        <taxon>Lactobacillales</taxon>
        <taxon>Lactobacillaceae</taxon>
        <taxon>Levilactobacillus</taxon>
    </lineage>
</organism>
<evidence type="ECO:0000313" key="3">
    <source>
        <dbReference type="Proteomes" id="UP000051955"/>
    </source>
</evidence>
<dbReference type="Proteomes" id="UP000051955">
    <property type="component" value="Unassembled WGS sequence"/>
</dbReference>
<feature type="transmembrane region" description="Helical" evidence="1">
    <location>
        <begin position="253"/>
        <end position="275"/>
    </location>
</feature>
<evidence type="ECO:0000313" key="2">
    <source>
        <dbReference type="EMBL" id="KRK96292.1"/>
    </source>
</evidence>
<accession>A0A0R1LSU7</accession>
<keyword evidence="3" id="KW-1185">Reference proteome</keyword>
<feature type="transmembrane region" description="Helical" evidence="1">
    <location>
        <begin position="682"/>
        <end position="700"/>
    </location>
</feature>
<protein>
    <submittedName>
        <fullName evidence="2">Uncharacterized protein</fullName>
    </submittedName>
</protein>
<evidence type="ECO:0000256" key="1">
    <source>
        <dbReference type="SAM" id="Phobius"/>
    </source>
</evidence>
<feature type="transmembrane region" description="Helical" evidence="1">
    <location>
        <begin position="604"/>
        <end position="623"/>
    </location>
</feature>
<feature type="transmembrane region" description="Helical" evidence="1">
    <location>
        <begin position="287"/>
        <end position="311"/>
    </location>
</feature>
<keyword evidence="1" id="KW-1133">Transmembrane helix</keyword>
<sequence>MKKILSFSMIIFLVLSGILIINTSINSYFNKLLYSQEKEVSLQLKNNADYEKLTRQLQKVATGNTSVSQYFFTGEKGLIIYSANSKLPVTGDKSPDNEATNYSRNGERLLLPNTQYRVKLYPFYKIKNLGLNSVFYVRGNINKVTQVMHNFGKVKVKANISEASPEINNTFNYATLALLSGFVSLISLMFVIIKERQAVMLRKLFGHRLSSNVIESIKSVSSSMVLAVTSSAALLIIYSAYQNCLIYYKTFILQLVLLYIGYLFLMIFIYSLVAILQAKFKAASFNWSGASLIAMSVSVIAFIACVLFISIKIPEIHQELLQYQKQTKNLSTWSSTRNIYQTNVTNQLDRTDNQTEVAYDLSAKKLWHQLNKRNKTFLVFSNNLLGAYNSNNQLVPWYTIDPDNSSASDYIVRPSGRSITADTNYLKLSKTKLVNGTQASRLKPTLFKKILVVPEKYRPYESKIRSNYLSEFLFQLNSDFKEWKRMEHTPKFTRKNLKIEIVYAKNGQEYFTYNPNSGDNLETNMVKDPIITVFDDYQNSLSYGNLFALNGGLFFFNKHVGEVYERIKPALKKSGMGNTINYVTSIYAQKAKLIQQTKNATNTALTQIVVLGIITFVSLAVLINQYYLLREKEIIIKQFMGFPLYMIMLTPISFISAVFIVSNLIAIYTSQSVDWLGLAESSLIYLGTILMSFTIVLYDVRKRNRTIGRDS</sequence>